<keyword evidence="2" id="KW-1185">Reference proteome</keyword>
<evidence type="ECO:0000313" key="1">
    <source>
        <dbReference type="EMBL" id="KGQ19959.1"/>
    </source>
</evidence>
<evidence type="ECO:0000313" key="2">
    <source>
        <dbReference type="Proteomes" id="UP000030518"/>
    </source>
</evidence>
<accession>A0A0A2X3X9</accession>
<proteinExistence type="predicted"/>
<sequence>MVVDRVTGNPVSQNGASYALDRFVSVADGWYFERPAFDHALIERDGKEFVVSIEQLKWQLVEL</sequence>
<reference evidence="1 2" key="1">
    <citation type="submission" date="2014-09" db="EMBL/GenBank/DDBJ databases">
        <title>Genome sequences of Lysobacter dokdonensis DS-58.</title>
        <authorList>
            <person name="Kim J.F."/>
            <person name="Kwak M.-J."/>
        </authorList>
    </citation>
    <scope>NUCLEOTIDE SEQUENCE [LARGE SCALE GENOMIC DNA]</scope>
    <source>
        <strain evidence="1 2">DS-58</strain>
    </source>
</reference>
<comment type="caution">
    <text evidence="1">The sequence shown here is derived from an EMBL/GenBank/DDBJ whole genome shotgun (WGS) entry which is preliminary data.</text>
</comment>
<protein>
    <submittedName>
        <fullName evidence="1">Uncharacterized protein</fullName>
    </submittedName>
</protein>
<dbReference type="AlphaFoldDB" id="A0A0A2X3X9"/>
<organism evidence="1 2">
    <name type="scientific">Lysobacter dokdonensis DS-58</name>
    <dbReference type="NCBI Taxonomy" id="1300345"/>
    <lineage>
        <taxon>Bacteria</taxon>
        <taxon>Pseudomonadati</taxon>
        <taxon>Pseudomonadota</taxon>
        <taxon>Gammaproteobacteria</taxon>
        <taxon>Lysobacterales</taxon>
        <taxon>Lysobacteraceae</taxon>
        <taxon>Noviluteimonas</taxon>
    </lineage>
</organism>
<dbReference type="Proteomes" id="UP000030518">
    <property type="component" value="Unassembled WGS sequence"/>
</dbReference>
<name>A0A0A2X3X9_9GAMM</name>
<dbReference type="PATRIC" id="fig|1300345.3.peg.1033"/>
<dbReference type="EMBL" id="JRKJ01000005">
    <property type="protein sequence ID" value="KGQ19959.1"/>
    <property type="molecule type" value="Genomic_DNA"/>
</dbReference>
<gene>
    <name evidence="1" type="ORF">LF41_2466</name>
</gene>